<evidence type="ECO:0000313" key="2">
    <source>
        <dbReference type="EMBL" id="KAK1556156.1"/>
    </source>
</evidence>
<sequence length="147" mass="16071">MSRGKRVVGGRSGKRVAARAASPRPRRRAASARRLLGGLWLSHTPRAPCRRPHHRAGVCLRCGETGHMAREARPRARRGQHHRLLARNLRGSANDNGEATVGGENAHTTAKQHGAGRADKAPSGDTGQVAPVPCRWRQREVRRVETL</sequence>
<evidence type="ECO:0000256" key="1">
    <source>
        <dbReference type="SAM" id="MobiDB-lite"/>
    </source>
</evidence>
<dbReference type="AlphaFoldDB" id="A0AAD8PHI6"/>
<accession>A0AAD8PHI6</accession>
<dbReference type="GO" id="GO:0003676">
    <property type="term" value="F:nucleic acid binding"/>
    <property type="evidence" value="ECO:0007669"/>
    <property type="project" value="InterPro"/>
</dbReference>
<dbReference type="GO" id="GO:0008270">
    <property type="term" value="F:zinc ion binding"/>
    <property type="evidence" value="ECO:0007669"/>
    <property type="project" value="InterPro"/>
</dbReference>
<gene>
    <name evidence="2" type="ORF">QYE76_072069</name>
</gene>
<evidence type="ECO:0008006" key="4">
    <source>
        <dbReference type="Google" id="ProtNLM"/>
    </source>
</evidence>
<protein>
    <recommendedName>
        <fullName evidence="4">CCHC-type domain-containing protein</fullName>
    </recommendedName>
</protein>
<name>A0AAD8PHI6_LOLMU</name>
<dbReference type="Proteomes" id="UP001231189">
    <property type="component" value="Unassembled WGS sequence"/>
</dbReference>
<comment type="caution">
    <text evidence="2">The sequence shown here is derived from an EMBL/GenBank/DDBJ whole genome shotgun (WGS) entry which is preliminary data.</text>
</comment>
<organism evidence="2 3">
    <name type="scientific">Lolium multiflorum</name>
    <name type="common">Italian ryegrass</name>
    <name type="synonym">Lolium perenne subsp. multiflorum</name>
    <dbReference type="NCBI Taxonomy" id="4521"/>
    <lineage>
        <taxon>Eukaryota</taxon>
        <taxon>Viridiplantae</taxon>
        <taxon>Streptophyta</taxon>
        <taxon>Embryophyta</taxon>
        <taxon>Tracheophyta</taxon>
        <taxon>Spermatophyta</taxon>
        <taxon>Magnoliopsida</taxon>
        <taxon>Liliopsida</taxon>
        <taxon>Poales</taxon>
        <taxon>Poaceae</taxon>
        <taxon>BOP clade</taxon>
        <taxon>Pooideae</taxon>
        <taxon>Poodae</taxon>
        <taxon>Poeae</taxon>
        <taxon>Poeae Chloroplast Group 2 (Poeae type)</taxon>
        <taxon>Loliodinae</taxon>
        <taxon>Loliinae</taxon>
        <taxon>Lolium</taxon>
    </lineage>
</organism>
<reference evidence="2" key="1">
    <citation type="submission" date="2023-07" db="EMBL/GenBank/DDBJ databases">
        <title>A chromosome-level genome assembly of Lolium multiflorum.</title>
        <authorList>
            <person name="Chen Y."/>
            <person name="Copetti D."/>
            <person name="Kolliker R."/>
            <person name="Studer B."/>
        </authorList>
    </citation>
    <scope>NUCLEOTIDE SEQUENCE</scope>
    <source>
        <strain evidence="2">02402/16</strain>
        <tissue evidence="2">Leaf</tissue>
    </source>
</reference>
<feature type="region of interest" description="Disordered" evidence="1">
    <location>
        <begin position="87"/>
        <end position="133"/>
    </location>
</feature>
<keyword evidence="3" id="KW-1185">Reference proteome</keyword>
<feature type="region of interest" description="Disordered" evidence="1">
    <location>
        <begin position="1"/>
        <end position="31"/>
    </location>
</feature>
<proteinExistence type="predicted"/>
<dbReference type="EMBL" id="JAUUTY010001515">
    <property type="protein sequence ID" value="KAK1556156.1"/>
    <property type="molecule type" value="Genomic_DNA"/>
</dbReference>
<dbReference type="InterPro" id="IPR036875">
    <property type="entry name" value="Znf_CCHC_sf"/>
</dbReference>
<feature type="compositionally biased region" description="Basic residues" evidence="1">
    <location>
        <begin position="1"/>
        <end position="17"/>
    </location>
</feature>
<dbReference type="SUPFAM" id="SSF57756">
    <property type="entry name" value="Retrovirus zinc finger-like domains"/>
    <property type="match status" value="1"/>
</dbReference>
<evidence type="ECO:0000313" key="3">
    <source>
        <dbReference type="Proteomes" id="UP001231189"/>
    </source>
</evidence>